<protein>
    <submittedName>
        <fullName evidence="1">Uncharacterized protein</fullName>
    </submittedName>
</protein>
<dbReference type="AlphaFoldDB" id="T1JUE5"/>
<dbReference type="EMBL" id="CAEY01000777">
    <property type="status" value="NOT_ANNOTATED_CDS"/>
    <property type="molecule type" value="Genomic_DNA"/>
</dbReference>
<evidence type="ECO:0000313" key="2">
    <source>
        <dbReference type="Proteomes" id="UP000015104"/>
    </source>
</evidence>
<accession>T1JUE5</accession>
<proteinExistence type="predicted"/>
<reference evidence="1" key="2">
    <citation type="submission" date="2015-06" db="UniProtKB">
        <authorList>
            <consortium name="EnsemblMetazoa"/>
        </authorList>
    </citation>
    <scope>IDENTIFICATION</scope>
</reference>
<evidence type="ECO:0000313" key="1">
    <source>
        <dbReference type="EnsemblMetazoa" id="tetur02g00650.1"/>
    </source>
</evidence>
<reference evidence="2" key="1">
    <citation type="submission" date="2011-08" db="EMBL/GenBank/DDBJ databases">
        <authorList>
            <person name="Rombauts S."/>
        </authorList>
    </citation>
    <scope>NUCLEOTIDE SEQUENCE</scope>
    <source>
        <strain evidence="2">London</strain>
    </source>
</reference>
<name>T1JUE5_TETUR</name>
<dbReference type="Proteomes" id="UP000015104">
    <property type="component" value="Unassembled WGS sequence"/>
</dbReference>
<dbReference type="EnsemblMetazoa" id="tetur02g00650.1">
    <property type="protein sequence ID" value="tetur02g00650.1"/>
    <property type="gene ID" value="tetur02g00650"/>
</dbReference>
<sequence length="30" mass="3346">MFLPSSHPLTDEKVKQKIAHLIETPNGEGQ</sequence>
<dbReference type="HOGENOM" id="CLU_3406753_0_0_1"/>
<keyword evidence="2" id="KW-1185">Reference proteome</keyword>
<organism evidence="1 2">
    <name type="scientific">Tetranychus urticae</name>
    <name type="common">Two-spotted spider mite</name>
    <dbReference type="NCBI Taxonomy" id="32264"/>
    <lineage>
        <taxon>Eukaryota</taxon>
        <taxon>Metazoa</taxon>
        <taxon>Ecdysozoa</taxon>
        <taxon>Arthropoda</taxon>
        <taxon>Chelicerata</taxon>
        <taxon>Arachnida</taxon>
        <taxon>Acari</taxon>
        <taxon>Acariformes</taxon>
        <taxon>Trombidiformes</taxon>
        <taxon>Prostigmata</taxon>
        <taxon>Eleutherengona</taxon>
        <taxon>Raphignathae</taxon>
        <taxon>Tetranychoidea</taxon>
        <taxon>Tetranychidae</taxon>
        <taxon>Tetranychus</taxon>
    </lineage>
</organism>